<comment type="caution">
    <text evidence="1">The sequence shown here is derived from an EMBL/GenBank/DDBJ whole genome shotgun (WGS) entry which is preliminary data.</text>
</comment>
<sequence>MYRAKDFIETAEGLIFAVVAQGQENGKVLCFLRYLCLEGVWRKVDTELANRYLEQYCPQYLHYSALLDAHLHAVPVTAIARHCQPQPVLQRLLADEPGDPVLADLQKLCGLLRDNGLALSRFGVTGSLLVGMQKHSSDIDLVCYERGEFHRARNIVQALIAEDRCQALNDEDWLEAYKRRACDFAFDEYVWHELRKYNKAMINGRKFDLSLTVADPEAQDRSYRKLGFISIDAEVCDDQFSFDYPARFVIKHPQIDSVVCFTATYNGQAQTGEWIRVAGQLEVDQDGVQRIVVGSNREAIGEFIKVIR</sequence>
<accession>A0A177MAC2</accession>
<name>A0A177MAC2_METMH</name>
<dbReference type="AlphaFoldDB" id="A0A177MAC2"/>
<dbReference type="Proteomes" id="UP000077763">
    <property type="component" value="Unassembled WGS sequence"/>
</dbReference>
<proteinExistence type="predicted"/>
<protein>
    <recommendedName>
        <fullName evidence="3">Polymerase nucleotidyl transferase domain-containing protein</fullName>
    </recommendedName>
</protein>
<reference evidence="1 2" key="1">
    <citation type="submission" date="2016-03" db="EMBL/GenBank/DDBJ databases">
        <authorList>
            <person name="Ploux O."/>
        </authorList>
    </citation>
    <scope>NUCLEOTIDE SEQUENCE [LARGE SCALE GENOMIC DNA]</scope>
    <source>
        <strain evidence="1 2">R-45371</strain>
    </source>
</reference>
<evidence type="ECO:0000313" key="1">
    <source>
        <dbReference type="EMBL" id="OAI02642.1"/>
    </source>
</evidence>
<dbReference type="RefSeq" id="WP_064037070.1">
    <property type="nucleotide sequence ID" value="NZ_LUUH01000061.1"/>
</dbReference>
<dbReference type="EMBL" id="LUUH01000061">
    <property type="protein sequence ID" value="OAI02642.1"/>
    <property type="molecule type" value="Genomic_DNA"/>
</dbReference>
<evidence type="ECO:0000313" key="2">
    <source>
        <dbReference type="Proteomes" id="UP000077763"/>
    </source>
</evidence>
<gene>
    <name evidence="1" type="ORF">A1353_15450</name>
</gene>
<organism evidence="1 2">
    <name type="scientific">Methylomonas methanica</name>
    <dbReference type="NCBI Taxonomy" id="421"/>
    <lineage>
        <taxon>Bacteria</taxon>
        <taxon>Pseudomonadati</taxon>
        <taxon>Pseudomonadota</taxon>
        <taxon>Gammaproteobacteria</taxon>
        <taxon>Methylococcales</taxon>
        <taxon>Methylococcaceae</taxon>
        <taxon>Methylomonas</taxon>
    </lineage>
</organism>
<evidence type="ECO:0008006" key="3">
    <source>
        <dbReference type="Google" id="ProtNLM"/>
    </source>
</evidence>